<dbReference type="OMA" id="CWVDKSG"/>
<evidence type="ECO:0000313" key="2">
    <source>
        <dbReference type="EMBL" id="KHN79064.1"/>
    </source>
</evidence>
<dbReference type="EMBL" id="JPKZ01001948">
    <property type="protein sequence ID" value="KHN79064.1"/>
    <property type="molecule type" value="Genomic_DNA"/>
</dbReference>
<sequence>MKLYSAPPAFYVTHNGFVLKCHKSSGRITACEQPEVSGELDVALEVGEVSGVVVSGELDVALEVGEVSGVVGSLCADNERFLLLITHCTPVATYPCSQEKIYHVDRVIAVPLEENAKIDKFQLDGSVTQMGRIKSSQKKLMKFVTDKVSSLRVVDEILALFNDNGDFYVCFGNDLTLTTQRLLSRVGCSDERFFWNRRLLDDLFNEDGGIMKSAHPWITPICQGFVSERRIVIDVRSKWEWSLAERYVTGDDGSSLTFEADYRLTLTLISRRSVKRAGLRYLRRGIDQNADVANFVETELILSIFGHYLSYVQIRGSVPVFWSQRGYRYRPPLVIDKPIAESLPLFEKHINAMLDLYGTPLTIVNLVDQTGRELDLAISYLQHILQMDSPDIAYFSFDFHFHCRALRFHKVNDLISALGELLRQMAFCWVDKSGQMVREQRGIVRTNCVDCLDRTNVVQCAISQAVCLVQAQKLGLVGPLGDSPHQLTRAIQSLWADNGDAISRQYAGTDAMKGDVTRNGQRRIVGMVRDGYTSASRYYLSHMRHAQRQLAIDTLLKDVSRREMPNTEECEADEEESESIARLVHETVHFVLPEREVLVGGWALVHGSHLTDQIDTILLLTRQRVIVAMYDDDSEKLLEVKVIDFEDVIGIQLGTFGKSSRMHLRLYARPNEQFTWRAAKTRLFNNVAITLKSADEADEYIEAIGEQLRVTMGMAGHHLELSVVGKLDGCPERNRRRFVSMLASAFGVNAESSRVISSASQIDAATAGCKTDELIRIDGENDIHARNAACRSNVVVNIEKSDTDSLVIASESRGEDVTLDGVHLTSDGLISTQEDVTPTGTFADQLLTNSSQAAAVCHVRPSKSDGRLVEKASGLVSRLQKLRLPMSRSQLAIDTDAESLPAPISNPFSQFRQQILTSKSRIMLL</sequence>
<comment type="caution">
    <text evidence="2">The sequence shown here is derived from an EMBL/GenBank/DDBJ whole genome shotgun (WGS) entry which is preliminary data.</text>
</comment>
<dbReference type="Proteomes" id="UP000031036">
    <property type="component" value="Unassembled WGS sequence"/>
</dbReference>
<dbReference type="GO" id="GO:0043812">
    <property type="term" value="F:phosphatidylinositol-4-phosphate phosphatase activity"/>
    <property type="evidence" value="ECO:0007669"/>
    <property type="project" value="TreeGrafter"/>
</dbReference>
<dbReference type="AlphaFoldDB" id="A0A0B2VC66"/>
<dbReference type="OrthoDB" id="405996at2759"/>
<dbReference type="PROSITE" id="PS50275">
    <property type="entry name" value="SAC"/>
    <property type="match status" value="1"/>
</dbReference>
<feature type="domain" description="SAC" evidence="1">
    <location>
        <begin position="158"/>
        <end position="508"/>
    </location>
</feature>
<keyword evidence="3" id="KW-1185">Reference proteome</keyword>
<dbReference type="InterPro" id="IPR002013">
    <property type="entry name" value="SAC_dom"/>
</dbReference>
<dbReference type="InterPro" id="IPR022158">
    <property type="entry name" value="Inositol_phosphatase"/>
</dbReference>
<dbReference type="GO" id="GO:2001135">
    <property type="term" value="P:regulation of endocytic recycling"/>
    <property type="evidence" value="ECO:0007669"/>
    <property type="project" value="TreeGrafter"/>
</dbReference>
<dbReference type="STRING" id="6265.A0A0B2VC66"/>
<evidence type="ECO:0000259" key="1">
    <source>
        <dbReference type="PROSITE" id="PS50275"/>
    </source>
</evidence>
<dbReference type="PANTHER" id="PTHR45662:SF8">
    <property type="entry name" value="PHOSPHATIDYLINOSITIDE PHOSPHATASE SAC2"/>
    <property type="match status" value="1"/>
</dbReference>
<dbReference type="GO" id="GO:0046856">
    <property type="term" value="P:phosphatidylinositol dephosphorylation"/>
    <property type="evidence" value="ECO:0007669"/>
    <property type="project" value="TreeGrafter"/>
</dbReference>
<gene>
    <name evidence="2" type="primary">inpp5f</name>
    <name evidence="2" type="ORF">Tcan_11151</name>
</gene>
<dbReference type="Pfam" id="PF02383">
    <property type="entry name" value="Syja_N"/>
    <property type="match status" value="1"/>
</dbReference>
<accession>A0A0B2VC66</accession>
<organism evidence="2 3">
    <name type="scientific">Toxocara canis</name>
    <name type="common">Canine roundworm</name>
    <dbReference type="NCBI Taxonomy" id="6265"/>
    <lineage>
        <taxon>Eukaryota</taxon>
        <taxon>Metazoa</taxon>
        <taxon>Ecdysozoa</taxon>
        <taxon>Nematoda</taxon>
        <taxon>Chromadorea</taxon>
        <taxon>Rhabditida</taxon>
        <taxon>Spirurina</taxon>
        <taxon>Ascaridomorpha</taxon>
        <taxon>Ascaridoidea</taxon>
        <taxon>Toxocaridae</taxon>
        <taxon>Toxocara</taxon>
    </lineage>
</organism>
<name>A0A0B2VC66_TOXCA</name>
<proteinExistence type="predicted"/>
<dbReference type="GO" id="GO:0045334">
    <property type="term" value="C:clathrin-coated endocytic vesicle"/>
    <property type="evidence" value="ECO:0007669"/>
    <property type="project" value="TreeGrafter"/>
</dbReference>
<dbReference type="Pfam" id="PF12456">
    <property type="entry name" value="hSac2"/>
    <property type="match status" value="1"/>
</dbReference>
<dbReference type="PANTHER" id="PTHR45662">
    <property type="entry name" value="PHOSPHATIDYLINOSITIDE PHOSPHATASE SAC1"/>
    <property type="match status" value="1"/>
</dbReference>
<evidence type="ECO:0000313" key="3">
    <source>
        <dbReference type="Proteomes" id="UP000031036"/>
    </source>
</evidence>
<protein>
    <submittedName>
        <fullName evidence="2">Phosphatidylinositide phosphatase SAC2</fullName>
    </submittedName>
</protein>
<reference evidence="2 3" key="1">
    <citation type="submission" date="2014-11" db="EMBL/GenBank/DDBJ databases">
        <title>Genetic blueprint of the zoonotic pathogen Toxocara canis.</title>
        <authorList>
            <person name="Zhu X.-Q."/>
            <person name="Korhonen P.K."/>
            <person name="Cai H."/>
            <person name="Young N.D."/>
            <person name="Nejsum P."/>
            <person name="von Samson-Himmelstjerna G."/>
            <person name="Boag P.R."/>
            <person name="Tan P."/>
            <person name="Li Q."/>
            <person name="Min J."/>
            <person name="Yang Y."/>
            <person name="Wang X."/>
            <person name="Fang X."/>
            <person name="Hall R.S."/>
            <person name="Hofmann A."/>
            <person name="Sternberg P.W."/>
            <person name="Jex A.R."/>
            <person name="Gasser R.B."/>
        </authorList>
    </citation>
    <scope>NUCLEOTIDE SEQUENCE [LARGE SCALE GENOMIC DNA]</scope>
    <source>
        <strain evidence="2">PN_DK_2014</strain>
    </source>
</reference>
<dbReference type="GO" id="GO:0005769">
    <property type="term" value="C:early endosome"/>
    <property type="evidence" value="ECO:0007669"/>
    <property type="project" value="TreeGrafter"/>
</dbReference>